<gene>
    <name evidence="10" type="ORF">KP79_PYT09531</name>
</gene>
<dbReference type="GO" id="GO:0046854">
    <property type="term" value="P:phosphatidylinositol phosphate biosynthetic process"/>
    <property type="evidence" value="ECO:0007669"/>
    <property type="project" value="TreeGrafter"/>
</dbReference>
<dbReference type="AlphaFoldDB" id="A0A210QW34"/>
<dbReference type="Pfam" id="PF00017">
    <property type="entry name" value="SH2"/>
    <property type="match status" value="1"/>
</dbReference>
<dbReference type="InterPro" id="IPR001496">
    <property type="entry name" value="SOCS_box"/>
</dbReference>
<evidence type="ECO:0000256" key="5">
    <source>
        <dbReference type="ARBA" id="ARBA00022999"/>
    </source>
</evidence>
<comment type="pathway">
    <text evidence="1">Protein modification; protein ubiquitination.</text>
</comment>
<dbReference type="InterPro" id="IPR036860">
    <property type="entry name" value="SH2_dom_sf"/>
</dbReference>
<dbReference type="SUPFAM" id="SSF55550">
    <property type="entry name" value="SH2 domain"/>
    <property type="match status" value="1"/>
</dbReference>
<evidence type="ECO:0000256" key="7">
    <source>
        <dbReference type="SAM" id="MobiDB-lite"/>
    </source>
</evidence>
<dbReference type="GO" id="GO:0046935">
    <property type="term" value="F:1-phosphatidylinositol-3-kinase regulator activity"/>
    <property type="evidence" value="ECO:0007669"/>
    <property type="project" value="TreeGrafter"/>
</dbReference>
<keyword evidence="4" id="KW-0833">Ubl conjugation pathway</keyword>
<feature type="domain" description="SOCS box" evidence="9">
    <location>
        <begin position="472"/>
        <end position="521"/>
    </location>
</feature>
<evidence type="ECO:0000259" key="9">
    <source>
        <dbReference type="PROSITE" id="PS50225"/>
    </source>
</evidence>
<evidence type="ECO:0000313" key="10">
    <source>
        <dbReference type="EMBL" id="OWF52970.1"/>
    </source>
</evidence>
<dbReference type="SMART" id="SM00969">
    <property type="entry name" value="SOCS_box"/>
    <property type="match status" value="1"/>
</dbReference>
<keyword evidence="2" id="KW-0341">Growth regulation</keyword>
<evidence type="ECO:0000313" key="11">
    <source>
        <dbReference type="Proteomes" id="UP000242188"/>
    </source>
</evidence>
<keyword evidence="3" id="KW-0734">Signal transduction inhibitor</keyword>
<dbReference type="SMART" id="SM00252">
    <property type="entry name" value="SH2"/>
    <property type="match status" value="1"/>
</dbReference>
<dbReference type="Proteomes" id="UP000242188">
    <property type="component" value="Unassembled WGS sequence"/>
</dbReference>
<dbReference type="InterPro" id="IPR000980">
    <property type="entry name" value="SH2"/>
</dbReference>
<evidence type="ECO:0000256" key="1">
    <source>
        <dbReference type="ARBA" id="ARBA00004906"/>
    </source>
</evidence>
<sequence length="533" mass="60836">MPSDDDTDKIVKEELSLDESEIPSNRTMVQGCTEKSVEGNPANTKRSPKSAFSINTLTHHRMHRSAVRPFFCCGSQISLNSISDFVDQASREKEESELTDLSDSDEMVDLMSDMNVERNMSKKSSTRRISNSRRKKCDMQDKNMRKKFWTIKFRGKLISKSSRLNTTDQELVQGAKSNEGIMCTSYRRTLGSSKGEITFEEIEPSSADTISLSEDDYRSASQVGGAEGGLIPDSLLTEGLVTEGLMSDTSRVPRGRAQRFSAPDLQRTTSEVFVMFRPLNSINFDELYPTEDVDERRIAERAREMKEGIEMRRNILVPQFEASEGGGGNPERIHLVQAPPSPIPTPTIPRVPQLGRHYGAHSQVDYMHCLVPDILQITKCSFYWGVMDRYQAEKLLENKPEGTFLLRDSAQEEFLFSVSFRRYGRSLHARIEQWNHKFSFDSHDPGVFASDTVCGLIEHYKDPSCCMFFEPMLTSPLHRNFTFSLQHMCRSSICDNTTYDGVHNLPLPRSLKEYLLYYHYKQKVCVRRFDMAS</sequence>
<feature type="domain" description="SH2" evidence="8">
    <location>
        <begin position="382"/>
        <end position="477"/>
    </location>
</feature>
<dbReference type="InterPro" id="IPR036036">
    <property type="entry name" value="SOCS_box-like_dom_sf"/>
</dbReference>
<dbReference type="GO" id="GO:0009968">
    <property type="term" value="P:negative regulation of signal transduction"/>
    <property type="evidence" value="ECO:0007669"/>
    <property type="project" value="UniProtKB-KW"/>
</dbReference>
<dbReference type="SMART" id="SM00253">
    <property type="entry name" value="SOCS"/>
    <property type="match status" value="1"/>
</dbReference>
<proteinExistence type="predicted"/>
<accession>A0A210QW34</accession>
<evidence type="ECO:0000256" key="4">
    <source>
        <dbReference type="ARBA" id="ARBA00022786"/>
    </source>
</evidence>
<feature type="compositionally biased region" description="Basic residues" evidence="7">
    <location>
        <begin position="124"/>
        <end position="136"/>
    </location>
</feature>
<dbReference type="PROSITE" id="PS50001">
    <property type="entry name" value="SH2"/>
    <property type="match status" value="1"/>
</dbReference>
<dbReference type="GO" id="GO:0035556">
    <property type="term" value="P:intracellular signal transduction"/>
    <property type="evidence" value="ECO:0007669"/>
    <property type="project" value="InterPro"/>
</dbReference>
<evidence type="ECO:0000256" key="2">
    <source>
        <dbReference type="ARBA" id="ARBA00022604"/>
    </source>
</evidence>
<dbReference type="PROSITE" id="PS50225">
    <property type="entry name" value="SOCS"/>
    <property type="match status" value="1"/>
</dbReference>
<evidence type="ECO:0000256" key="3">
    <source>
        <dbReference type="ARBA" id="ARBA00022700"/>
    </source>
</evidence>
<dbReference type="GO" id="GO:0005942">
    <property type="term" value="C:phosphatidylinositol 3-kinase complex"/>
    <property type="evidence" value="ECO:0007669"/>
    <property type="project" value="TreeGrafter"/>
</dbReference>
<feature type="region of interest" description="Disordered" evidence="7">
    <location>
        <begin position="118"/>
        <end position="137"/>
    </location>
</feature>
<dbReference type="STRING" id="6573.A0A210QW34"/>
<keyword evidence="5 6" id="KW-0727">SH2 domain</keyword>
<dbReference type="SUPFAM" id="SSF158235">
    <property type="entry name" value="SOCS box-like"/>
    <property type="match status" value="1"/>
</dbReference>
<dbReference type="PANTHER" id="PTHR10155:SF0">
    <property type="entry name" value="SUPPRESSOR OF CYTOKINE SIGNALING AT 36E, ISOFORM D"/>
    <property type="match status" value="1"/>
</dbReference>
<comment type="caution">
    <text evidence="10">The sequence shown here is derived from an EMBL/GenBank/DDBJ whole genome shotgun (WGS) entry which is preliminary data.</text>
</comment>
<protein>
    <submittedName>
        <fullName evidence="10">Suppressor of cytokine signaling 5</fullName>
    </submittedName>
</protein>
<dbReference type="EMBL" id="NEDP02001566">
    <property type="protein sequence ID" value="OWF52970.1"/>
    <property type="molecule type" value="Genomic_DNA"/>
</dbReference>
<evidence type="ECO:0000256" key="6">
    <source>
        <dbReference type="PROSITE-ProRule" id="PRU00191"/>
    </source>
</evidence>
<dbReference type="Gene3D" id="3.30.505.10">
    <property type="entry name" value="SH2 domain"/>
    <property type="match status" value="1"/>
</dbReference>
<reference evidence="10 11" key="1">
    <citation type="journal article" date="2017" name="Nat. Ecol. Evol.">
        <title>Scallop genome provides insights into evolution of bilaterian karyotype and development.</title>
        <authorList>
            <person name="Wang S."/>
            <person name="Zhang J."/>
            <person name="Jiao W."/>
            <person name="Li J."/>
            <person name="Xun X."/>
            <person name="Sun Y."/>
            <person name="Guo X."/>
            <person name="Huan P."/>
            <person name="Dong B."/>
            <person name="Zhang L."/>
            <person name="Hu X."/>
            <person name="Sun X."/>
            <person name="Wang J."/>
            <person name="Zhao C."/>
            <person name="Wang Y."/>
            <person name="Wang D."/>
            <person name="Huang X."/>
            <person name="Wang R."/>
            <person name="Lv J."/>
            <person name="Li Y."/>
            <person name="Zhang Z."/>
            <person name="Liu B."/>
            <person name="Lu W."/>
            <person name="Hui Y."/>
            <person name="Liang J."/>
            <person name="Zhou Z."/>
            <person name="Hou R."/>
            <person name="Li X."/>
            <person name="Liu Y."/>
            <person name="Li H."/>
            <person name="Ning X."/>
            <person name="Lin Y."/>
            <person name="Zhao L."/>
            <person name="Xing Q."/>
            <person name="Dou J."/>
            <person name="Li Y."/>
            <person name="Mao J."/>
            <person name="Guo H."/>
            <person name="Dou H."/>
            <person name="Li T."/>
            <person name="Mu C."/>
            <person name="Jiang W."/>
            <person name="Fu Q."/>
            <person name="Fu X."/>
            <person name="Miao Y."/>
            <person name="Liu J."/>
            <person name="Yu Q."/>
            <person name="Li R."/>
            <person name="Liao H."/>
            <person name="Li X."/>
            <person name="Kong Y."/>
            <person name="Jiang Z."/>
            <person name="Chourrout D."/>
            <person name="Li R."/>
            <person name="Bao Z."/>
        </authorList>
    </citation>
    <scope>NUCLEOTIDE SEQUENCE [LARGE SCALE GENOMIC DNA]</scope>
    <source>
        <strain evidence="10 11">PY_sf001</strain>
    </source>
</reference>
<dbReference type="PANTHER" id="PTHR10155">
    <property type="entry name" value="PHOSPHATIDYLINOSITOL 3-KINASE REGULATORY SUBUNIT"/>
    <property type="match status" value="1"/>
</dbReference>
<dbReference type="FunFam" id="3.30.505.10:FF:000028">
    <property type="entry name" value="Suppressor of cytokine signaling 5"/>
    <property type="match status" value="1"/>
</dbReference>
<evidence type="ECO:0000259" key="8">
    <source>
        <dbReference type="PROSITE" id="PS50001"/>
    </source>
</evidence>
<organism evidence="10 11">
    <name type="scientific">Mizuhopecten yessoensis</name>
    <name type="common">Japanese scallop</name>
    <name type="synonym">Patinopecten yessoensis</name>
    <dbReference type="NCBI Taxonomy" id="6573"/>
    <lineage>
        <taxon>Eukaryota</taxon>
        <taxon>Metazoa</taxon>
        <taxon>Spiralia</taxon>
        <taxon>Lophotrochozoa</taxon>
        <taxon>Mollusca</taxon>
        <taxon>Bivalvia</taxon>
        <taxon>Autobranchia</taxon>
        <taxon>Pteriomorphia</taxon>
        <taxon>Pectinida</taxon>
        <taxon>Pectinoidea</taxon>
        <taxon>Pectinidae</taxon>
        <taxon>Mizuhopecten</taxon>
    </lineage>
</organism>
<keyword evidence="11" id="KW-1185">Reference proteome</keyword>
<dbReference type="OrthoDB" id="5979828at2759"/>
<dbReference type="Pfam" id="PF07525">
    <property type="entry name" value="SOCS_box"/>
    <property type="match status" value="1"/>
</dbReference>
<name>A0A210QW34_MIZYE</name>